<name>A0A6F9D6A9_9ASCI</name>
<sequence>MSVCKSYLFSKEFCVRVRFCLAKVGLGQNVNWCSYKKVAFFSSFSSSIPRRAAVKSTCFKPWHCTATRTMGGQTSKEEMVEAYACKVDEMKDGEMREIVVGDGKALLVRDQGEYNAIGHKCTHYGAPLVKGALKNGHVRCPWHGACFNVRTGDIEDYPGLDCVPKHEVVIQDGDKVVIRAAKSALGSHKRYKTMVQTQNVNGAHVLIVGGGPASVTCAEVLRQKSFTGRITIATQETHLPYDRTKLSKAMDVNPENIYLRPQDFYDAVNIKILTQKRATEVNAEEQYVTFEDGEQIQFDKLVIATGGRPRTLPIPGWDLKNVFVLRTPDDANAIIKVAKDRNVVVCGASFIGMEVASSLVSKAKKVSVCEFFSVPFERVLGRDVGLYLQKLHETKGVNFFMNASMVELQGDGVVQRAVLKDGSILEADLVIAGVGVIPSTEFLKDTGMSLTSHGFVNVDKHLRIVKAGTEGEVFENIFAAGDIAMFPQKLRDWQPSNIQHWQMAHFHGRCVATNIVVNPEEMCPVNSVPFFWTQQYGKSLRYTGYGVGYDDIVVTGDVSAGKFCAYYTCGEKVIAVATMMSDPVAANIAQRMLDGEVITKSDVKK</sequence>
<dbReference type="Pfam" id="PF00355">
    <property type="entry name" value="Rieske"/>
    <property type="match status" value="1"/>
</dbReference>
<dbReference type="Gene3D" id="3.30.390.30">
    <property type="match status" value="1"/>
</dbReference>
<keyword evidence="5" id="KW-0479">Metal-binding</keyword>
<evidence type="ECO:0000256" key="6">
    <source>
        <dbReference type="ARBA" id="ARBA00022827"/>
    </source>
</evidence>
<dbReference type="CDD" id="cd03478">
    <property type="entry name" value="Rieske_AIFL_N"/>
    <property type="match status" value="1"/>
</dbReference>
<dbReference type="InterPro" id="IPR050446">
    <property type="entry name" value="FAD-oxidoreductase/Apoptosis"/>
</dbReference>
<evidence type="ECO:0000313" key="11">
    <source>
        <dbReference type="EMBL" id="CAB3220717.1"/>
    </source>
</evidence>
<dbReference type="Pfam" id="PF07992">
    <property type="entry name" value="Pyr_redox_2"/>
    <property type="match status" value="1"/>
</dbReference>
<evidence type="ECO:0000256" key="5">
    <source>
        <dbReference type="ARBA" id="ARBA00022723"/>
    </source>
</evidence>
<keyword evidence="3" id="KW-0285">Flavoprotein</keyword>
<evidence type="ECO:0000256" key="2">
    <source>
        <dbReference type="ARBA" id="ARBA00006442"/>
    </source>
</evidence>
<proteinExistence type="evidence at transcript level"/>
<dbReference type="SUPFAM" id="SSF51905">
    <property type="entry name" value="FAD/NAD(P)-binding domain"/>
    <property type="match status" value="2"/>
</dbReference>
<keyword evidence="4" id="KW-0001">2Fe-2S</keyword>
<keyword evidence="8" id="KW-0408">Iron</keyword>
<accession>A0A6F9D6A9</accession>
<dbReference type="Pfam" id="PF14759">
    <property type="entry name" value="Reductase_C"/>
    <property type="match status" value="1"/>
</dbReference>
<evidence type="ECO:0000256" key="7">
    <source>
        <dbReference type="ARBA" id="ARBA00023002"/>
    </source>
</evidence>
<protein>
    <submittedName>
        <fullName evidence="11">Apoptosis-inducing factor 3-like</fullName>
    </submittedName>
</protein>
<keyword evidence="9" id="KW-0411">Iron-sulfur</keyword>
<dbReference type="PRINTS" id="PR00469">
    <property type="entry name" value="PNDRDTASEII"/>
</dbReference>
<evidence type="ECO:0000256" key="8">
    <source>
        <dbReference type="ARBA" id="ARBA00023004"/>
    </source>
</evidence>
<keyword evidence="7" id="KW-0560">Oxidoreductase</keyword>
<dbReference type="SUPFAM" id="SSF50022">
    <property type="entry name" value="ISP domain"/>
    <property type="match status" value="1"/>
</dbReference>
<dbReference type="GO" id="GO:0046872">
    <property type="term" value="F:metal ion binding"/>
    <property type="evidence" value="ECO:0007669"/>
    <property type="project" value="UniProtKB-KW"/>
</dbReference>
<evidence type="ECO:0000256" key="1">
    <source>
        <dbReference type="ARBA" id="ARBA00001974"/>
    </source>
</evidence>
<evidence type="ECO:0000256" key="4">
    <source>
        <dbReference type="ARBA" id="ARBA00022714"/>
    </source>
</evidence>
<organism evidence="11">
    <name type="scientific">Phallusia mammillata</name>
    <dbReference type="NCBI Taxonomy" id="59560"/>
    <lineage>
        <taxon>Eukaryota</taxon>
        <taxon>Metazoa</taxon>
        <taxon>Chordata</taxon>
        <taxon>Tunicata</taxon>
        <taxon>Ascidiacea</taxon>
        <taxon>Phlebobranchia</taxon>
        <taxon>Ascidiidae</taxon>
        <taxon>Phallusia</taxon>
    </lineage>
</organism>
<evidence type="ECO:0000256" key="9">
    <source>
        <dbReference type="ARBA" id="ARBA00023014"/>
    </source>
</evidence>
<feature type="domain" description="Rieske" evidence="10">
    <location>
        <begin position="82"/>
        <end position="177"/>
    </location>
</feature>
<dbReference type="PROSITE" id="PS51296">
    <property type="entry name" value="RIESKE"/>
    <property type="match status" value="1"/>
</dbReference>
<evidence type="ECO:0000256" key="3">
    <source>
        <dbReference type="ARBA" id="ARBA00022630"/>
    </source>
</evidence>
<gene>
    <name evidence="11" type="primary">Aifm3-002</name>
</gene>
<dbReference type="InterPro" id="IPR017941">
    <property type="entry name" value="Rieske_2Fe-2S"/>
</dbReference>
<dbReference type="FunFam" id="2.102.10.10:FF:000003">
    <property type="entry name" value="apoptosis-inducing factor 3 isoform X2"/>
    <property type="match status" value="1"/>
</dbReference>
<keyword evidence="6" id="KW-0274">FAD</keyword>
<dbReference type="InterPro" id="IPR016156">
    <property type="entry name" value="FAD/NAD-linked_Rdtase_dimer_sf"/>
</dbReference>
<dbReference type="GO" id="GO:0051537">
    <property type="term" value="F:2 iron, 2 sulfur cluster binding"/>
    <property type="evidence" value="ECO:0007669"/>
    <property type="project" value="UniProtKB-KW"/>
</dbReference>
<dbReference type="Gene3D" id="3.50.50.60">
    <property type="entry name" value="FAD/NAD(P)-binding domain"/>
    <property type="match status" value="2"/>
</dbReference>
<dbReference type="InterPro" id="IPR028202">
    <property type="entry name" value="Reductase_C"/>
</dbReference>
<dbReference type="GO" id="GO:0016651">
    <property type="term" value="F:oxidoreductase activity, acting on NAD(P)H"/>
    <property type="evidence" value="ECO:0007669"/>
    <property type="project" value="TreeGrafter"/>
</dbReference>
<reference evidence="11" key="1">
    <citation type="submission" date="2020-04" db="EMBL/GenBank/DDBJ databases">
        <authorList>
            <person name="Neveu A P."/>
        </authorList>
    </citation>
    <scope>NUCLEOTIDE SEQUENCE</scope>
    <source>
        <tissue evidence="11">Whole embryo</tissue>
    </source>
</reference>
<dbReference type="PANTHER" id="PTHR43557:SF2">
    <property type="entry name" value="RIESKE DOMAIN-CONTAINING PROTEIN-RELATED"/>
    <property type="match status" value="1"/>
</dbReference>
<dbReference type="InterPro" id="IPR036922">
    <property type="entry name" value="Rieske_2Fe-2S_sf"/>
</dbReference>
<dbReference type="EMBL" id="LR782807">
    <property type="protein sequence ID" value="CAB3220717.1"/>
    <property type="molecule type" value="mRNA"/>
</dbReference>
<comment type="cofactor">
    <cofactor evidence="1">
        <name>FAD</name>
        <dbReference type="ChEBI" id="CHEBI:57692"/>
    </cofactor>
</comment>
<dbReference type="PRINTS" id="PR00368">
    <property type="entry name" value="FADPNR"/>
</dbReference>
<evidence type="ECO:0000259" key="10">
    <source>
        <dbReference type="PROSITE" id="PS51296"/>
    </source>
</evidence>
<dbReference type="InterPro" id="IPR023753">
    <property type="entry name" value="FAD/NAD-binding_dom"/>
</dbReference>
<dbReference type="SUPFAM" id="SSF55424">
    <property type="entry name" value="FAD/NAD-linked reductases, dimerisation (C-terminal) domain"/>
    <property type="match status" value="1"/>
</dbReference>
<comment type="similarity">
    <text evidence="2">Belongs to the FAD-dependent oxidoreductase family.</text>
</comment>
<dbReference type="AlphaFoldDB" id="A0A6F9D6A9"/>
<dbReference type="PANTHER" id="PTHR43557">
    <property type="entry name" value="APOPTOSIS-INDUCING FACTOR 1"/>
    <property type="match status" value="1"/>
</dbReference>
<dbReference type="Gene3D" id="2.102.10.10">
    <property type="entry name" value="Rieske [2Fe-2S] iron-sulphur domain"/>
    <property type="match status" value="1"/>
</dbReference>
<dbReference type="InterPro" id="IPR036188">
    <property type="entry name" value="FAD/NAD-bd_sf"/>
</dbReference>
<dbReference type="GO" id="GO:0005737">
    <property type="term" value="C:cytoplasm"/>
    <property type="evidence" value="ECO:0007669"/>
    <property type="project" value="TreeGrafter"/>
</dbReference>